<dbReference type="Proteomes" id="UP000030758">
    <property type="component" value="Unassembled WGS sequence"/>
</dbReference>
<dbReference type="EMBL" id="KL367527">
    <property type="protein sequence ID" value="KFD66122.1"/>
    <property type="molecule type" value="Genomic_DNA"/>
</dbReference>
<reference evidence="2 3" key="1">
    <citation type="journal article" date="2014" name="Nat. Genet.">
        <title>Genome and transcriptome of the porcine whipworm Trichuris suis.</title>
        <authorList>
            <person name="Jex A.R."/>
            <person name="Nejsum P."/>
            <person name="Schwarz E.M."/>
            <person name="Hu L."/>
            <person name="Young N.D."/>
            <person name="Hall R.S."/>
            <person name="Korhonen P.K."/>
            <person name="Liao S."/>
            <person name="Thamsborg S."/>
            <person name="Xia J."/>
            <person name="Xu P."/>
            <person name="Wang S."/>
            <person name="Scheerlinck J.P."/>
            <person name="Hofmann A."/>
            <person name="Sternberg P.W."/>
            <person name="Wang J."/>
            <person name="Gasser R.B."/>
        </authorList>
    </citation>
    <scope>NUCLEOTIDE SEQUENCE [LARGE SCALE GENOMIC DNA]</scope>
    <source>
        <strain evidence="2">DCEP-RM93F</strain>
        <strain evidence="1">DCEP-RM93M</strain>
    </source>
</reference>
<name>A0A085N9H6_9BILA</name>
<organism evidence="2">
    <name type="scientific">Trichuris suis</name>
    <name type="common">pig whipworm</name>
    <dbReference type="NCBI Taxonomy" id="68888"/>
    <lineage>
        <taxon>Eukaryota</taxon>
        <taxon>Metazoa</taxon>
        <taxon>Ecdysozoa</taxon>
        <taxon>Nematoda</taxon>
        <taxon>Enoplea</taxon>
        <taxon>Dorylaimia</taxon>
        <taxon>Trichinellida</taxon>
        <taxon>Trichuridae</taxon>
        <taxon>Trichuris</taxon>
    </lineage>
</organism>
<dbReference type="AlphaFoldDB" id="A0A085N9H6"/>
<proteinExistence type="predicted"/>
<evidence type="ECO:0000313" key="2">
    <source>
        <dbReference type="EMBL" id="KFD66122.1"/>
    </source>
</evidence>
<sequence>MLISGQGKVQFLPNAREVCAGAGDTICIDEKDFTATCDPVAQSWTAAWKWADRVAAEPLWNTREEYPPAAAIKEQYDEELNVLVRVFSTAQ</sequence>
<dbReference type="EMBL" id="KL363191">
    <property type="protein sequence ID" value="KFD56886.1"/>
    <property type="molecule type" value="Genomic_DNA"/>
</dbReference>
<dbReference type="Proteomes" id="UP000030764">
    <property type="component" value="Unassembled WGS sequence"/>
</dbReference>
<keyword evidence="3" id="KW-1185">Reference proteome</keyword>
<evidence type="ECO:0000313" key="1">
    <source>
        <dbReference type="EMBL" id="KFD56886.1"/>
    </source>
</evidence>
<gene>
    <name evidence="1" type="ORF">M513_02143</name>
    <name evidence="2" type="ORF">M514_02143</name>
</gene>
<accession>A0A085N9H6</accession>
<protein>
    <submittedName>
        <fullName evidence="2">Uncharacterized protein</fullName>
    </submittedName>
</protein>
<evidence type="ECO:0000313" key="3">
    <source>
        <dbReference type="Proteomes" id="UP000030764"/>
    </source>
</evidence>